<reference evidence="3" key="1">
    <citation type="submission" date="2018-12" db="EMBL/GenBank/DDBJ databases">
        <title>Tengunoibacter tsumagoiensis gen. nov., sp. nov., Dictyobacter kobayashii sp. nov., D. alpinus sp. nov., and D. joshuensis sp. nov. and description of Dictyobacteraceae fam. nov. within the order Ktedonobacterales isolated from Tengu-no-mugimeshi.</title>
        <authorList>
            <person name="Wang C.M."/>
            <person name="Zheng Y."/>
            <person name="Sakai Y."/>
            <person name="Toyoda A."/>
            <person name="Minakuchi Y."/>
            <person name="Abe K."/>
            <person name="Yokota A."/>
            <person name="Yabe S."/>
        </authorList>
    </citation>
    <scope>NUCLEOTIDE SEQUENCE [LARGE SCALE GENOMIC DNA]</scope>
    <source>
        <strain evidence="3">S-27</strain>
    </source>
</reference>
<keyword evidence="3" id="KW-1185">Reference proteome</keyword>
<evidence type="ECO:0000256" key="1">
    <source>
        <dbReference type="SAM" id="Phobius"/>
    </source>
</evidence>
<evidence type="ECO:0000313" key="2">
    <source>
        <dbReference type="EMBL" id="GCE07567.1"/>
    </source>
</evidence>
<feature type="transmembrane region" description="Helical" evidence="1">
    <location>
        <begin position="141"/>
        <end position="167"/>
    </location>
</feature>
<keyword evidence="1" id="KW-1133">Transmembrane helix</keyword>
<sequence>MIRKNDPMRRYYIYFFICEGLAVSGLLCQFVSSLTAGRPNYFNLGMSVFLLLLLTFAFFAFRRRHQRTERRRQLAFSGDETLLARPQPQPDADALALPAKIVLRMDIGKLAILMLIFVVLLTIVVVPFALIMFASSRDIRIIVILLGIFFAIYLFVFLITFVLVALLMRRFMYQEVIVDDYGIGSSMFGKKIYIPWPEIQSFAMWGNAKRFATIAFEVTGNDGSVVRWNQLGPKGTFITSISALKPEGMSFDEYRDRSLRLQQVVVARSGKPLYDLRDEKITWW</sequence>
<dbReference type="Proteomes" id="UP000287224">
    <property type="component" value="Unassembled WGS sequence"/>
</dbReference>
<dbReference type="AlphaFoldDB" id="A0A401ZL11"/>
<keyword evidence="1" id="KW-0472">Membrane</keyword>
<organism evidence="2 3">
    <name type="scientific">Dictyobacter aurantiacus</name>
    <dbReference type="NCBI Taxonomy" id="1936993"/>
    <lineage>
        <taxon>Bacteria</taxon>
        <taxon>Bacillati</taxon>
        <taxon>Chloroflexota</taxon>
        <taxon>Ktedonobacteria</taxon>
        <taxon>Ktedonobacterales</taxon>
        <taxon>Dictyobacteraceae</taxon>
        <taxon>Dictyobacter</taxon>
    </lineage>
</organism>
<feature type="transmembrane region" description="Helical" evidence="1">
    <location>
        <begin position="41"/>
        <end position="61"/>
    </location>
</feature>
<dbReference type="EMBL" id="BIFQ01000001">
    <property type="protein sequence ID" value="GCE07567.1"/>
    <property type="molecule type" value="Genomic_DNA"/>
</dbReference>
<proteinExistence type="predicted"/>
<dbReference type="OrthoDB" id="167017at2"/>
<comment type="caution">
    <text evidence="2">The sequence shown here is derived from an EMBL/GenBank/DDBJ whole genome shotgun (WGS) entry which is preliminary data.</text>
</comment>
<feature type="transmembrane region" description="Helical" evidence="1">
    <location>
        <begin position="110"/>
        <end position="135"/>
    </location>
</feature>
<protein>
    <submittedName>
        <fullName evidence="2">Uncharacterized protein</fullName>
    </submittedName>
</protein>
<accession>A0A401ZL11</accession>
<name>A0A401ZL11_9CHLR</name>
<feature type="transmembrane region" description="Helical" evidence="1">
    <location>
        <begin position="12"/>
        <end position="35"/>
    </location>
</feature>
<keyword evidence="1" id="KW-0812">Transmembrane</keyword>
<dbReference type="RefSeq" id="WP_126598925.1">
    <property type="nucleotide sequence ID" value="NZ_BIFQ01000001.1"/>
</dbReference>
<evidence type="ECO:0000313" key="3">
    <source>
        <dbReference type="Proteomes" id="UP000287224"/>
    </source>
</evidence>
<gene>
    <name evidence="2" type="ORF">KDAU_48960</name>
</gene>